<dbReference type="InterPro" id="IPR029024">
    <property type="entry name" value="TerB-like"/>
</dbReference>
<dbReference type="SUPFAM" id="SSF158682">
    <property type="entry name" value="TerB-like"/>
    <property type="match status" value="1"/>
</dbReference>
<gene>
    <name evidence="1" type="ORF">OO013_10490</name>
</gene>
<keyword evidence="2" id="KW-1185">Reference proteome</keyword>
<name>A0ABT3RRV1_9BACT</name>
<accession>A0ABT3RRV1</accession>
<evidence type="ECO:0008006" key="3">
    <source>
        <dbReference type="Google" id="ProtNLM"/>
    </source>
</evidence>
<evidence type="ECO:0000313" key="1">
    <source>
        <dbReference type="EMBL" id="MCX2744297.1"/>
    </source>
</evidence>
<protein>
    <recommendedName>
        <fullName evidence="3">TerB family tellurite resistance protein</fullName>
    </recommendedName>
</protein>
<proteinExistence type="predicted"/>
<sequence>MVGFFETEHLKFKKDYMSNLIALAHADGHLHDKELAFIINAAKRLNLKERYLKELLDNADNLKINVPNSMNSKLDLLHDLTIVILADGRVDDNEIEFCKHVANLMGLKESFVIDLVYKFESGHPNLTQWEEMKEQYLNDKSILAPSLNA</sequence>
<dbReference type="CDD" id="cd07177">
    <property type="entry name" value="terB_like"/>
    <property type="match status" value="1"/>
</dbReference>
<dbReference type="EMBL" id="JAPFQN010000005">
    <property type="protein sequence ID" value="MCX2744297.1"/>
    <property type="molecule type" value="Genomic_DNA"/>
</dbReference>
<reference evidence="1 2" key="1">
    <citation type="submission" date="2022-11" db="EMBL/GenBank/DDBJ databases">
        <title>The characterization of three novel Bacteroidetes species and genomic analysis of their roles in tidal elemental geochemical cycles.</title>
        <authorList>
            <person name="Ma K."/>
        </authorList>
    </citation>
    <scope>NUCLEOTIDE SEQUENCE [LARGE SCALE GENOMIC DNA]</scope>
    <source>
        <strain evidence="1 2">M17</strain>
    </source>
</reference>
<dbReference type="Gene3D" id="1.10.3680.10">
    <property type="entry name" value="TerB-like"/>
    <property type="match status" value="1"/>
</dbReference>
<organism evidence="1 2">
    <name type="scientific">Mangrovivirga halotolerans</name>
    <dbReference type="NCBI Taxonomy" id="2993936"/>
    <lineage>
        <taxon>Bacteria</taxon>
        <taxon>Pseudomonadati</taxon>
        <taxon>Bacteroidota</taxon>
        <taxon>Cytophagia</taxon>
        <taxon>Cytophagales</taxon>
        <taxon>Mangrovivirgaceae</taxon>
        <taxon>Mangrovivirga</taxon>
    </lineage>
</organism>
<comment type="caution">
    <text evidence="1">The sequence shown here is derived from an EMBL/GenBank/DDBJ whole genome shotgun (WGS) entry which is preliminary data.</text>
</comment>
<dbReference type="RefSeq" id="WP_266056760.1">
    <property type="nucleotide sequence ID" value="NZ_JAPFQN010000005.1"/>
</dbReference>
<evidence type="ECO:0000313" key="2">
    <source>
        <dbReference type="Proteomes" id="UP001209885"/>
    </source>
</evidence>
<dbReference type="Proteomes" id="UP001209885">
    <property type="component" value="Unassembled WGS sequence"/>
</dbReference>